<protein>
    <submittedName>
        <fullName evidence="1">Uncharacterized protein</fullName>
    </submittedName>
</protein>
<proteinExistence type="predicted"/>
<name>A0ACB9QK06_9MYRT</name>
<dbReference type="EMBL" id="CM042885">
    <property type="protein sequence ID" value="KAI4363998.1"/>
    <property type="molecule type" value="Genomic_DNA"/>
</dbReference>
<comment type="caution">
    <text evidence="1">The sequence shown here is derived from an EMBL/GenBank/DDBJ whole genome shotgun (WGS) entry which is preliminary data.</text>
</comment>
<evidence type="ECO:0000313" key="1">
    <source>
        <dbReference type="EMBL" id="KAI4363998.1"/>
    </source>
</evidence>
<reference evidence="2" key="1">
    <citation type="journal article" date="2023" name="Front. Plant Sci.">
        <title>Chromosomal-level genome assembly of Melastoma candidum provides insights into trichome evolution.</title>
        <authorList>
            <person name="Zhong Y."/>
            <person name="Wu W."/>
            <person name="Sun C."/>
            <person name="Zou P."/>
            <person name="Liu Y."/>
            <person name="Dai S."/>
            <person name="Zhou R."/>
        </authorList>
    </citation>
    <scope>NUCLEOTIDE SEQUENCE [LARGE SCALE GENOMIC DNA]</scope>
</reference>
<sequence>MNTMVFFWVSSLVSGFLARGDATSEGSTEVVVLVLDDKGNVGARLDVRSFELGLVPNVKDRVPLHRNQVFGLFSSHKLHLGPDSWIPPPRWNLTCLLAFQTCNGFMARIALSMS</sequence>
<keyword evidence="2" id="KW-1185">Reference proteome</keyword>
<gene>
    <name evidence="1" type="ORF">MLD38_020146</name>
</gene>
<evidence type="ECO:0000313" key="2">
    <source>
        <dbReference type="Proteomes" id="UP001057402"/>
    </source>
</evidence>
<accession>A0ACB9QK06</accession>
<organism evidence="1 2">
    <name type="scientific">Melastoma candidum</name>
    <dbReference type="NCBI Taxonomy" id="119954"/>
    <lineage>
        <taxon>Eukaryota</taxon>
        <taxon>Viridiplantae</taxon>
        <taxon>Streptophyta</taxon>
        <taxon>Embryophyta</taxon>
        <taxon>Tracheophyta</taxon>
        <taxon>Spermatophyta</taxon>
        <taxon>Magnoliopsida</taxon>
        <taxon>eudicotyledons</taxon>
        <taxon>Gunneridae</taxon>
        <taxon>Pentapetalae</taxon>
        <taxon>rosids</taxon>
        <taxon>malvids</taxon>
        <taxon>Myrtales</taxon>
        <taxon>Melastomataceae</taxon>
        <taxon>Melastomatoideae</taxon>
        <taxon>Melastomateae</taxon>
        <taxon>Melastoma</taxon>
    </lineage>
</organism>
<dbReference type="Proteomes" id="UP001057402">
    <property type="component" value="Chromosome 6"/>
</dbReference>